<evidence type="ECO:0000256" key="5">
    <source>
        <dbReference type="ARBA" id="ARBA00022723"/>
    </source>
</evidence>
<comment type="catalytic activity">
    <reaction evidence="8">
        <text>L-methionyl-[protein] + [thioredoxin]-disulfide + H2O = L-methionyl-(R)-S-oxide-[protein] + [thioredoxin]-dithiol</text>
        <dbReference type="Rhea" id="RHEA:24164"/>
        <dbReference type="Rhea" id="RHEA-COMP:10698"/>
        <dbReference type="Rhea" id="RHEA-COMP:10700"/>
        <dbReference type="Rhea" id="RHEA-COMP:12313"/>
        <dbReference type="Rhea" id="RHEA-COMP:12314"/>
        <dbReference type="ChEBI" id="CHEBI:15377"/>
        <dbReference type="ChEBI" id="CHEBI:16044"/>
        <dbReference type="ChEBI" id="CHEBI:29950"/>
        <dbReference type="ChEBI" id="CHEBI:45764"/>
        <dbReference type="ChEBI" id="CHEBI:50058"/>
        <dbReference type="EC" id="1.8.4.12"/>
    </reaction>
</comment>
<accession>A0A917YRR1</accession>
<dbReference type="Proteomes" id="UP000606935">
    <property type="component" value="Unassembled WGS sequence"/>
</dbReference>
<evidence type="ECO:0000256" key="6">
    <source>
        <dbReference type="ARBA" id="ARBA00022833"/>
    </source>
</evidence>
<evidence type="ECO:0000256" key="3">
    <source>
        <dbReference type="ARBA" id="ARBA00012499"/>
    </source>
</evidence>
<dbReference type="FunFam" id="2.170.150.20:FF:000001">
    <property type="entry name" value="Peptide methionine sulfoxide reductase MsrB"/>
    <property type="match status" value="1"/>
</dbReference>
<comment type="caution">
    <text evidence="11">The sequence shown here is derived from an EMBL/GenBank/DDBJ whole genome shotgun (WGS) entry which is preliminary data.</text>
</comment>
<dbReference type="GO" id="GO:0006979">
    <property type="term" value="P:response to oxidative stress"/>
    <property type="evidence" value="ECO:0007669"/>
    <property type="project" value="InterPro"/>
</dbReference>
<keyword evidence="7" id="KW-0560">Oxidoreductase</keyword>
<dbReference type="EMBL" id="BMLS01000001">
    <property type="protein sequence ID" value="GGO64625.1"/>
    <property type="molecule type" value="Genomic_DNA"/>
</dbReference>
<feature type="domain" description="MsrB" evidence="10">
    <location>
        <begin position="26"/>
        <end position="146"/>
    </location>
</feature>
<evidence type="ECO:0000256" key="2">
    <source>
        <dbReference type="ARBA" id="ARBA00007174"/>
    </source>
</evidence>
<dbReference type="InterPro" id="IPR028427">
    <property type="entry name" value="Met_Sox_Rdtase_MsrB"/>
</dbReference>
<comment type="cofactor">
    <cofactor evidence="1">
        <name>Zn(2+)</name>
        <dbReference type="ChEBI" id="CHEBI:29105"/>
    </cofactor>
</comment>
<dbReference type="NCBIfam" id="TIGR00357">
    <property type="entry name" value="peptide-methionine (R)-S-oxide reductase MsrB"/>
    <property type="match status" value="1"/>
</dbReference>
<reference evidence="11" key="2">
    <citation type="submission" date="2020-09" db="EMBL/GenBank/DDBJ databases">
        <authorList>
            <person name="Sun Q."/>
            <person name="Zhou Y."/>
        </authorList>
    </citation>
    <scope>NUCLEOTIDE SEQUENCE</scope>
    <source>
        <strain evidence="11">CGMCC 1.7086</strain>
    </source>
</reference>
<keyword evidence="5" id="KW-0479">Metal-binding</keyword>
<dbReference type="PROSITE" id="PS51790">
    <property type="entry name" value="MSRB"/>
    <property type="match status" value="1"/>
</dbReference>
<dbReference type="EC" id="1.8.4.12" evidence="3"/>
<evidence type="ECO:0000313" key="11">
    <source>
        <dbReference type="EMBL" id="GGO64625.1"/>
    </source>
</evidence>
<organism evidence="11 12">
    <name type="scientific">Bowmanella pacifica</name>
    <dbReference type="NCBI Taxonomy" id="502051"/>
    <lineage>
        <taxon>Bacteria</taxon>
        <taxon>Pseudomonadati</taxon>
        <taxon>Pseudomonadota</taxon>
        <taxon>Gammaproteobacteria</taxon>
        <taxon>Alteromonadales</taxon>
        <taxon>Alteromonadaceae</taxon>
        <taxon>Bowmanella</taxon>
    </lineage>
</organism>
<name>A0A917YRR1_9ALTE</name>
<evidence type="ECO:0000256" key="4">
    <source>
        <dbReference type="ARBA" id="ARBA00021130"/>
    </source>
</evidence>
<dbReference type="Gene3D" id="2.170.150.20">
    <property type="entry name" value="Peptide methionine sulfoxide reductase"/>
    <property type="match status" value="1"/>
</dbReference>
<dbReference type="AlphaFoldDB" id="A0A917YRR1"/>
<keyword evidence="12" id="KW-1185">Reference proteome</keyword>
<proteinExistence type="inferred from homology"/>
<dbReference type="InterPro" id="IPR011057">
    <property type="entry name" value="Mss4-like_sf"/>
</dbReference>
<gene>
    <name evidence="11" type="ORF">GCM10010982_04500</name>
</gene>
<evidence type="ECO:0000256" key="7">
    <source>
        <dbReference type="ARBA" id="ARBA00023002"/>
    </source>
</evidence>
<evidence type="ECO:0000256" key="8">
    <source>
        <dbReference type="ARBA" id="ARBA00048488"/>
    </source>
</evidence>
<dbReference type="SUPFAM" id="SSF51316">
    <property type="entry name" value="Mss4-like"/>
    <property type="match status" value="1"/>
</dbReference>
<dbReference type="InterPro" id="IPR002579">
    <property type="entry name" value="Met_Sox_Rdtase_MsrB_dom"/>
</dbReference>
<sequence length="146" mass="16431">MLNWADVINFANQGNPQPPHKVQKSEQEWRELLDEEVFKVTRLHGTERPFSSEMCAKFEPGCYTCACCNTLLFDAGHKFDSQSGWPSFTQPANIESVAYVMDESHGMRRIETLCNVCDAHLGHVFPDGPPPSGLRYCINAVALKKL</sequence>
<evidence type="ECO:0000259" key="10">
    <source>
        <dbReference type="PROSITE" id="PS51790"/>
    </source>
</evidence>
<dbReference type="GO" id="GO:0005737">
    <property type="term" value="C:cytoplasm"/>
    <property type="evidence" value="ECO:0007669"/>
    <property type="project" value="TreeGrafter"/>
</dbReference>
<dbReference type="GO" id="GO:0030091">
    <property type="term" value="P:protein repair"/>
    <property type="evidence" value="ECO:0007669"/>
    <property type="project" value="InterPro"/>
</dbReference>
<reference evidence="11" key="1">
    <citation type="journal article" date="2014" name="Int. J. Syst. Evol. Microbiol.">
        <title>Complete genome sequence of Corynebacterium casei LMG S-19264T (=DSM 44701T), isolated from a smear-ripened cheese.</title>
        <authorList>
            <consortium name="US DOE Joint Genome Institute (JGI-PGF)"/>
            <person name="Walter F."/>
            <person name="Albersmeier A."/>
            <person name="Kalinowski J."/>
            <person name="Ruckert C."/>
        </authorList>
    </citation>
    <scope>NUCLEOTIDE SEQUENCE</scope>
    <source>
        <strain evidence="11">CGMCC 1.7086</strain>
    </source>
</reference>
<dbReference type="GO" id="GO:0033743">
    <property type="term" value="F:peptide-methionine (R)-S-oxide reductase activity"/>
    <property type="evidence" value="ECO:0007669"/>
    <property type="project" value="UniProtKB-EC"/>
</dbReference>
<comment type="similarity">
    <text evidence="2">Belongs to the MsrB Met sulfoxide reductase family.</text>
</comment>
<evidence type="ECO:0000313" key="12">
    <source>
        <dbReference type="Proteomes" id="UP000606935"/>
    </source>
</evidence>
<protein>
    <recommendedName>
        <fullName evidence="4">Peptide methionine sulfoxide reductase MsrB</fullName>
        <ecNumber evidence="3">1.8.4.12</ecNumber>
    </recommendedName>
    <alternativeName>
        <fullName evidence="9">Peptide-methionine (R)-S-oxide reductase</fullName>
    </alternativeName>
</protein>
<dbReference type="GO" id="GO:0046872">
    <property type="term" value="F:metal ion binding"/>
    <property type="evidence" value="ECO:0007669"/>
    <property type="project" value="UniProtKB-KW"/>
</dbReference>
<dbReference type="Pfam" id="PF01641">
    <property type="entry name" value="SelR"/>
    <property type="match status" value="1"/>
</dbReference>
<keyword evidence="6" id="KW-0862">Zinc</keyword>
<dbReference type="PANTHER" id="PTHR10173">
    <property type="entry name" value="METHIONINE SULFOXIDE REDUCTASE"/>
    <property type="match status" value="1"/>
</dbReference>
<evidence type="ECO:0000256" key="9">
    <source>
        <dbReference type="ARBA" id="ARBA00075819"/>
    </source>
</evidence>
<dbReference type="RefSeq" id="WP_188689677.1">
    <property type="nucleotide sequence ID" value="NZ_BMLS01000001.1"/>
</dbReference>
<evidence type="ECO:0000256" key="1">
    <source>
        <dbReference type="ARBA" id="ARBA00001947"/>
    </source>
</evidence>
<dbReference type="PANTHER" id="PTHR10173:SF52">
    <property type="entry name" value="METHIONINE-R-SULFOXIDE REDUCTASE B1"/>
    <property type="match status" value="1"/>
</dbReference>